<keyword evidence="4" id="KW-1185">Reference proteome</keyword>
<evidence type="ECO:0000256" key="1">
    <source>
        <dbReference type="SAM" id="MobiDB-lite"/>
    </source>
</evidence>
<reference evidence="3 4" key="1">
    <citation type="submission" date="2022-05" db="EMBL/GenBank/DDBJ databases">
        <authorList>
            <consortium name="Genoscope - CEA"/>
            <person name="William W."/>
        </authorList>
    </citation>
    <scope>NUCLEOTIDE SEQUENCE [LARGE SCALE GENOMIC DNA]</scope>
</reference>
<feature type="domain" description="DUF6589" evidence="2">
    <location>
        <begin position="280"/>
        <end position="529"/>
    </location>
</feature>
<feature type="compositionally biased region" description="Polar residues" evidence="1">
    <location>
        <begin position="1"/>
        <end position="10"/>
    </location>
</feature>
<proteinExistence type="predicted"/>
<protein>
    <recommendedName>
        <fullName evidence="2">DUF6589 domain-containing protein</fullName>
    </recommendedName>
</protein>
<sequence>MITESQSHFQRSNRVKRCIEASPSAPRTLKSAKDDTSNTTTRRRRGLNFAVAGDKKDLSLTEKEIRSPLADEDRFEDILQKVLVKVENELLEVARRVTKSVLRERGFPGMSTLNFEEIVKEVETQCPTVFKLLSQMIQLSHNSDKKTAPLALIYGIIMFRRCKELSRVQRVNTVLLNDGGASQELVDSLNKYGFCLEKSMKYTIQEEIGKHFLDHVVQLVKEGRSFVFVLDNVDWDVKVHDMRSDKQNRSVHAVATSIVFDRVSSKHLPDAGPKNSLANCNLKDTLSLNDEEKRCTRERYKVFIGRILVEFFPAFDFLKDFVPDHTPCEYHTEMSTKSVVVPLPVLLKDEKKYAEVVDVLDQLELWTREIYSKAGLCNPADPEHVPPGPPIGAPARPDQPASHVPPVPQTEDPLANVKIPCYGDQLTRVRLAGAKDLRAGCHTPQDRLDHLYPFRIVDWHTKRSFLKLIFKKLYKNSAREKGTLRFFREKLQRRNVTIDVKHFEDCEQLFLSIGRCFTIEALLNFFNMETTDARPTRN</sequence>
<dbReference type="Pfam" id="PF20231">
    <property type="entry name" value="DUF6589"/>
    <property type="match status" value="1"/>
</dbReference>
<feature type="region of interest" description="Disordered" evidence="1">
    <location>
        <begin position="382"/>
        <end position="410"/>
    </location>
</feature>
<evidence type="ECO:0000313" key="4">
    <source>
        <dbReference type="Proteomes" id="UP001159427"/>
    </source>
</evidence>
<gene>
    <name evidence="3" type="ORF">PEVE_00011474</name>
</gene>
<evidence type="ECO:0000259" key="2">
    <source>
        <dbReference type="Pfam" id="PF20231"/>
    </source>
</evidence>
<dbReference type="Proteomes" id="UP001159427">
    <property type="component" value="Unassembled WGS sequence"/>
</dbReference>
<dbReference type="EMBL" id="CALNXI010001829">
    <property type="protein sequence ID" value="CAH3177907.1"/>
    <property type="molecule type" value="Genomic_DNA"/>
</dbReference>
<name>A0ABN8RKP1_9CNID</name>
<comment type="caution">
    <text evidence="3">The sequence shown here is derived from an EMBL/GenBank/DDBJ whole genome shotgun (WGS) entry which is preliminary data.</text>
</comment>
<evidence type="ECO:0000313" key="3">
    <source>
        <dbReference type="EMBL" id="CAH3177907.1"/>
    </source>
</evidence>
<accession>A0ABN8RKP1</accession>
<feature type="region of interest" description="Disordered" evidence="1">
    <location>
        <begin position="1"/>
        <end position="46"/>
    </location>
</feature>
<dbReference type="InterPro" id="IPR046496">
    <property type="entry name" value="DUF6589"/>
</dbReference>
<organism evidence="3 4">
    <name type="scientific">Porites evermanni</name>
    <dbReference type="NCBI Taxonomy" id="104178"/>
    <lineage>
        <taxon>Eukaryota</taxon>
        <taxon>Metazoa</taxon>
        <taxon>Cnidaria</taxon>
        <taxon>Anthozoa</taxon>
        <taxon>Hexacorallia</taxon>
        <taxon>Scleractinia</taxon>
        <taxon>Fungiina</taxon>
        <taxon>Poritidae</taxon>
        <taxon>Porites</taxon>
    </lineage>
</organism>